<keyword evidence="3" id="KW-1185">Reference proteome</keyword>
<protein>
    <submittedName>
        <fullName evidence="2">Uncharacterized protein</fullName>
    </submittedName>
</protein>
<feature type="compositionally biased region" description="Polar residues" evidence="1">
    <location>
        <begin position="67"/>
        <end position="76"/>
    </location>
</feature>
<feature type="region of interest" description="Disordered" evidence="1">
    <location>
        <begin position="1"/>
        <end position="24"/>
    </location>
</feature>
<reference evidence="2" key="1">
    <citation type="submission" date="2023-04" db="EMBL/GenBank/DDBJ databases">
        <authorList>
            <person name="Vijverberg K."/>
            <person name="Xiong W."/>
            <person name="Schranz E."/>
        </authorList>
    </citation>
    <scope>NUCLEOTIDE SEQUENCE</scope>
</reference>
<accession>A0AA35VX09</accession>
<name>A0AA35VX09_LACSI</name>
<dbReference type="AlphaFoldDB" id="A0AA35VX09"/>
<organism evidence="2 3">
    <name type="scientific">Lactuca saligna</name>
    <name type="common">Willowleaf lettuce</name>
    <dbReference type="NCBI Taxonomy" id="75948"/>
    <lineage>
        <taxon>Eukaryota</taxon>
        <taxon>Viridiplantae</taxon>
        <taxon>Streptophyta</taxon>
        <taxon>Embryophyta</taxon>
        <taxon>Tracheophyta</taxon>
        <taxon>Spermatophyta</taxon>
        <taxon>Magnoliopsida</taxon>
        <taxon>eudicotyledons</taxon>
        <taxon>Gunneridae</taxon>
        <taxon>Pentapetalae</taxon>
        <taxon>asterids</taxon>
        <taxon>campanulids</taxon>
        <taxon>Asterales</taxon>
        <taxon>Asteraceae</taxon>
        <taxon>Cichorioideae</taxon>
        <taxon>Cichorieae</taxon>
        <taxon>Lactucinae</taxon>
        <taxon>Lactuca</taxon>
    </lineage>
</organism>
<evidence type="ECO:0000313" key="2">
    <source>
        <dbReference type="EMBL" id="CAI9271657.1"/>
    </source>
</evidence>
<feature type="compositionally biased region" description="Polar residues" evidence="1">
    <location>
        <begin position="1"/>
        <end position="13"/>
    </location>
</feature>
<dbReference type="Proteomes" id="UP001177003">
    <property type="component" value="Chromosome 2"/>
</dbReference>
<sequence length="148" mass="16655">MQSTFSVTHSSPNPRKLRSTKKNWNRDQSFSLVGQMGLNCFQDSTTAMAKSISQYPTSPTEDPRLPTSPTEDVPSSKNEVKFLFGDLKEMTQQAKSKPIDFKDDPVPRALPFVHKSVTAYGIEMRTIEVPMFKPSWVMLIMESSFMGG</sequence>
<dbReference type="EMBL" id="OX465078">
    <property type="protein sequence ID" value="CAI9271657.1"/>
    <property type="molecule type" value="Genomic_DNA"/>
</dbReference>
<gene>
    <name evidence="2" type="ORF">LSALG_LOCUS11922</name>
</gene>
<evidence type="ECO:0000256" key="1">
    <source>
        <dbReference type="SAM" id="MobiDB-lite"/>
    </source>
</evidence>
<feature type="region of interest" description="Disordered" evidence="1">
    <location>
        <begin position="50"/>
        <end position="76"/>
    </location>
</feature>
<feature type="compositionally biased region" description="Polar residues" evidence="1">
    <location>
        <begin position="50"/>
        <end position="60"/>
    </location>
</feature>
<proteinExistence type="predicted"/>
<evidence type="ECO:0000313" key="3">
    <source>
        <dbReference type="Proteomes" id="UP001177003"/>
    </source>
</evidence>